<dbReference type="SUPFAM" id="SSF46785">
    <property type="entry name" value="Winged helix' DNA-binding domain"/>
    <property type="match status" value="1"/>
</dbReference>
<dbReference type="eggNOG" id="COG1733">
    <property type="taxonomic scope" value="Bacteria"/>
</dbReference>
<dbReference type="InterPro" id="IPR036388">
    <property type="entry name" value="WH-like_DNA-bd_sf"/>
</dbReference>
<dbReference type="GO" id="GO:0003677">
    <property type="term" value="F:DNA binding"/>
    <property type="evidence" value="ECO:0007669"/>
    <property type="project" value="UniProtKB-KW"/>
</dbReference>
<dbReference type="STRING" id="595537.Varpa_5213"/>
<evidence type="ECO:0000256" key="3">
    <source>
        <dbReference type="ARBA" id="ARBA00023163"/>
    </source>
</evidence>
<sequence>MEEQQQAPQPAAHPAWNPYLATCPTRQVLDCIADKWAALVVGLLIGGTRRFGELRREIQGVSQKMLTQTLRSLERDGIVRREVYATVPPKVEYSLTPLGESLAATLEELRLWAERNIEDVLRNRATFDAAAAVASESAPASAAKNR</sequence>
<dbReference type="PANTHER" id="PTHR33204">
    <property type="entry name" value="TRANSCRIPTIONAL REGULATOR, MARR FAMILY"/>
    <property type="match status" value="1"/>
</dbReference>
<reference evidence="5 6" key="2">
    <citation type="journal article" date="2013" name="Genome Announc.">
        <title>Genome of the Root-Associated Plant Growth-Promoting Bacterium Variovorax paradoxus Strain EPS.</title>
        <authorList>
            <person name="Han J.I."/>
            <person name="Spain J.C."/>
            <person name="Leadbetter J.R."/>
            <person name="Ovchinnikova G."/>
            <person name="Goodwin L.A."/>
            <person name="Han C.S."/>
            <person name="Woyke T."/>
            <person name="Davenport K.W."/>
            <person name="Orwin P.M."/>
        </authorList>
    </citation>
    <scope>NUCLEOTIDE SEQUENCE [LARGE SCALE GENOMIC DNA]</scope>
    <source>
        <strain evidence="5 6">EPS</strain>
    </source>
</reference>
<dbReference type="PROSITE" id="PS51118">
    <property type="entry name" value="HTH_HXLR"/>
    <property type="match status" value="1"/>
</dbReference>
<feature type="domain" description="HTH hxlR-type" evidence="4">
    <location>
        <begin position="23"/>
        <end position="121"/>
    </location>
</feature>
<dbReference type="AlphaFoldDB" id="E6V5B5"/>
<organism evidence="5 6">
    <name type="scientific">Variovorax paradoxus (strain EPS)</name>
    <dbReference type="NCBI Taxonomy" id="595537"/>
    <lineage>
        <taxon>Bacteria</taxon>
        <taxon>Pseudomonadati</taxon>
        <taxon>Pseudomonadota</taxon>
        <taxon>Betaproteobacteria</taxon>
        <taxon>Burkholderiales</taxon>
        <taxon>Comamonadaceae</taxon>
        <taxon>Variovorax</taxon>
    </lineage>
</organism>
<keyword evidence="1" id="KW-0805">Transcription regulation</keyword>
<dbReference type="EMBL" id="CP002417">
    <property type="protein sequence ID" value="ADU39369.1"/>
    <property type="molecule type" value="Genomic_DNA"/>
</dbReference>
<dbReference type="Pfam" id="PF01638">
    <property type="entry name" value="HxlR"/>
    <property type="match status" value="1"/>
</dbReference>
<dbReference type="InterPro" id="IPR036390">
    <property type="entry name" value="WH_DNA-bd_sf"/>
</dbReference>
<dbReference type="PANTHER" id="PTHR33204:SF37">
    <property type="entry name" value="HTH-TYPE TRANSCRIPTIONAL REGULATOR YODB"/>
    <property type="match status" value="1"/>
</dbReference>
<reference evidence="6" key="1">
    <citation type="submission" date="2010-12" db="EMBL/GenBank/DDBJ databases">
        <title>Complete sequence of Variovorax paradoxus EPS.</title>
        <authorList>
            <consortium name="US DOE Joint Genome Institute"/>
            <person name="Lucas S."/>
            <person name="Copeland A."/>
            <person name="Lapidus A."/>
            <person name="Cheng J.-F."/>
            <person name="Goodwin L."/>
            <person name="Pitluck S."/>
            <person name="Teshima H."/>
            <person name="Detter J.C."/>
            <person name="Han C."/>
            <person name="Tapia R."/>
            <person name="Land M."/>
            <person name="Hauser L."/>
            <person name="Kyrpides N."/>
            <person name="Ivanova N."/>
            <person name="Ovchinnikova G."/>
            <person name="Orwin P."/>
            <person name="Han J.-I.G."/>
            <person name="Woyke T."/>
        </authorList>
    </citation>
    <scope>NUCLEOTIDE SEQUENCE [LARGE SCALE GENOMIC DNA]</scope>
    <source>
        <strain evidence="6">EPS</strain>
    </source>
</reference>
<proteinExistence type="predicted"/>
<protein>
    <submittedName>
        <fullName evidence="5">Transcriptional regulator, HxlR family</fullName>
    </submittedName>
</protein>
<name>E6V5B5_VARPE</name>
<dbReference type="Gene3D" id="1.10.10.10">
    <property type="entry name" value="Winged helix-like DNA-binding domain superfamily/Winged helix DNA-binding domain"/>
    <property type="match status" value="1"/>
</dbReference>
<gene>
    <name evidence="5" type="ordered locus">Varpa_5213</name>
</gene>
<keyword evidence="2" id="KW-0238">DNA-binding</keyword>
<evidence type="ECO:0000313" key="5">
    <source>
        <dbReference type="EMBL" id="ADU39369.1"/>
    </source>
</evidence>
<evidence type="ECO:0000259" key="4">
    <source>
        <dbReference type="PROSITE" id="PS51118"/>
    </source>
</evidence>
<keyword evidence="3" id="KW-0804">Transcription</keyword>
<dbReference type="RefSeq" id="WP_013543574.1">
    <property type="nucleotide sequence ID" value="NC_014931.1"/>
</dbReference>
<evidence type="ECO:0000313" key="6">
    <source>
        <dbReference type="Proteomes" id="UP000008917"/>
    </source>
</evidence>
<dbReference type="HOGENOM" id="CLU_111585_2_2_4"/>
<dbReference type="Proteomes" id="UP000008917">
    <property type="component" value="Chromosome"/>
</dbReference>
<dbReference type="OrthoDB" id="9807069at2"/>
<evidence type="ECO:0000256" key="1">
    <source>
        <dbReference type="ARBA" id="ARBA00023015"/>
    </source>
</evidence>
<dbReference type="InterPro" id="IPR002577">
    <property type="entry name" value="HTH_HxlR"/>
</dbReference>
<dbReference type="KEGG" id="vpe:Varpa_5213"/>
<evidence type="ECO:0000256" key="2">
    <source>
        <dbReference type="ARBA" id="ARBA00023125"/>
    </source>
</evidence>
<accession>E6V5B5</accession>